<sequence length="130" mass="14333">MVKAEGVQLVCPAEAVDNCNPVSINIIIGGPRKLLRFDSGKGDLKNDVMFGGPILNLQPNGLLFKKPVTLTTKIKIDEGNLKSVVLKKDSSELALVFMSQDIFHEPYYVEHDASALVQLGKRWIQISAFH</sequence>
<reference evidence="1" key="1">
    <citation type="submission" date="2023-01" db="EMBL/GenBank/DDBJ databases">
        <title>Genome assembly of the deep-sea coral Lophelia pertusa.</title>
        <authorList>
            <person name="Herrera S."/>
            <person name="Cordes E."/>
        </authorList>
    </citation>
    <scope>NUCLEOTIDE SEQUENCE</scope>
    <source>
        <strain evidence="1">USNM1676648</strain>
        <tissue evidence="1">Polyp</tissue>
    </source>
</reference>
<protein>
    <submittedName>
        <fullName evidence="1">Uncharacterized protein</fullName>
    </submittedName>
</protein>
<accession>A0A9W9YV82</accession>
<keyword evidence="2" id="KW-1185">Reference proteome</keyword>
<name>A0A9W9YV82_9CNID</name>
<dbReference type="AlphaFoldDB" id="A0A9W9YV82"/>
<evidence type="ECO:0000313" key="2">
    <source>
        <dbReference type="Proteomes" id="UP001163046"/>
    </source>
</evidence>
<comment type="caution">
    <text evidence="1">The sequence shown here is derived from an EMBL/GenBank/DDBJ whole genome shotgun (WGS) entry which is preliminary data.</text>
</comment>
<organism evidence="1 2">
    <name type="scientific">Desmophyllum pertusum</name>
    <dbReference type="NCBI Taxonomy" id="174260"/>
    <lineage>
        <taxon>Eukaryota</taxon>
        <taxon>Metazoa</taxon>
        <taxon>Cnidaria</taxon>
        <taxon>Anthozoa</taxon>
        <taxon>Hexacorallia</taxon>
        <taxon>Scleractinia</taxon>
        <taxon>Caryophylliina</taxon>
        <taxon>Caryophylliidae</taxon>
        <taxon>Desmophyllum</taxon>
    </lineage>
</organism>
<dbReference type="Gene3D" id="2.60.220.30">
    <property type="match status" value="1"/>
</dbReference>
<proteinExistence type="predicted"/>
<dbReference type="EMBL" id="MU826874">
    <property type="protein sequence ID" value="KAJ7370038.1"/>
    <property type="molecule type" value="Genomic_DNA"/>
</dbReference>
<gene>
    <name evidence="1" type="ORF">OS493_034479</name>
</gene>
<dbReference type="Proteomes" id="UP001163046">
    <property type="component" value="Unassembled WGS sequence"/>
</dbReference>
<evidence type="ECO:0000313" key="1">
    <source>
        <dbReference type="EMBL" id="KAJ7370038.1"/>
    </source>
</evidence>